<evidence type="ECO:0000313" key="3">
    <source>
        <dbReference type="RefSeq" id="XP_015040004.1"/>
    </source>
</evidence>
<sequence length="110" mass="12948">MMFGAVIKAIRLLKFRDVLATSSLQRGVSRDKTGEEKHHFKRIEMEQLKKIRQNVIKDMMAQIEALKYEIKTIDRGFSEDKESVKEELLQKIEQLKTEIEKIRKTIGKND</sequence>
<dbReference type="Proteomes" id="UP000001819">
    <property type="component" value="Chromosome 3"/>
</dbReference>
<dbReference type="InParanoid" id="A0A6I8VF73"/>
<dbReference type="KEGG" id="dpo:26533314"/>
<protein>
    <submittedName>
        <fullName evidence="3">Uncharacterized protein</fullName>
    </submittedName>
</protein>
<dbReference type="Bgee" id="FBgn0272301">
    <property type="expression patterns" value="Expressed in male reproductive system and 1 other cell type or tissue"/>
</dbReference>
<keyword evidence="2" id="KW-1185">Reference proteome</keyword>
<evidence type="ECO:0000313" key="2">
    <source>
        <dbReference type="Proteomes" id="UP000001819"/>
    </source>
</evidence>
<accession>A0A6I8VF73</accession>
<gene>
    <name evidence="3" type="primary">LOC26533314</name>
</gene>
<name>A0A6I8VF73_DROPS</name>
<evidence type="ECO:0000256" key="1">
    <source>
        <dbReference type="SAM" id="Coils"/>
    </source>
</evidence>
<dbReference type="GeneID" id="26533314"/>
<feature type="coiled-coil region" evidence="1">
    <location>
        <begin position="78"/>
        <end position="105"/>
    </location>
</feature>
<reference evidence="3" key="2">
    <citation type="submission" date="2025-08" db="UniProtKB">
        <authorList>
            <consortium name="RefSeq"/>
        </authorList>
    </citation>
    <scope>IDENTIFICATION</scope>
    <source>
        <strain evidence="3">MV-25-SWS-2005</strain>
        <tissue evidence="3">Whole body</tissue>
    </source>
</reference>
<dbReference type="AlphaFoldDB" id="A0A6I8VF73"/>
<dbReference type="RefSeq" id="XP_015040004.1">
    <property type="nucleotide sequence ID" value="XM_015184518.2"/>
</dbReference>
<keyword evidence="1" id="KW-0175">Coiled coil</keyword>
<reference evidence="2" key="1">
    <citation type="submission" date="2024-06" db="UniProtKB">
        <authorList>
            <consortium name="RefSeq"/>
        </authorList>
    </citation>
    <scope>NUCLEOTIDE SEQUENCE [LARGE SCALE GENOMIC DNA]</scope>
    <source>
        <strain evidence="2">MV2-25</strain>
    </source>
</reference>
<organism evidence="2 3">
    <name type="scientific">Drosophila pseudoobscura pseudoobscura</name>
    <name type="common">Fruit fly</name>
    <dbReference type="NCBI Taxonomy" id="46245"/>
    <lineage>
        <taxon>Eukaryota</taxon>
        <taxon>Metazoa</taxon>
        <taxon>Ecdysozoa</taxon>
        <taxon>Arthropoda</taxon>
        <taxon>Hexapoda</taxon>
        <taxon>Insecta</taxon>
        <taxon>Pterygota</taxon>
        <taxon>Neoptera</taxon>
        <taxon>Endopterygota</taxon>
        <taxon>Diptera</taxon>
        <taxon>Brachycera</taxon>
        <taxon>Muscomorpha</taxon>
        <taxon>Ephydroidea</taxon>
        <taxon>Drosophilidae</taxon>
        <taxon>Drosophila</taxon>
        <taxon>Sophophora</taxon>
    </lineage>
</organism>
<proteinExistence type="predicted"/>